<dbReference type="RefSeq" id="WP_169497451.1">
    <property type="nucleotide sequence ID" value="NZ_JABBFZ010000004.1"/>
</dbReference>
<sequence length="144" mass="15753">MTSWSTDELAAIAASDDLHVSPLRDDGVTHGTPTWIWSVVVDGDLYVRAYNGLASRWYQAALRQRGGRIRVAGMTRDVSFESAANALNDRVDDAYGIKYRNSWYLSSMTSRQARYATVKISPCGATAENAANVTTGMTQGKPDD</sequence>
<dbReference type="PIRSF" id="PIRSF028498">
    <property type="entry name" value="UCP028498"/>
    <property type="match status" value="1"/>
</dbReference>
<dbReference type="AlphaFoldDB" id="A0A7X9X4B1"/>
<evidence type="ECO:0000313" key="1">
    <source>
        <dbReference type="EMBL" id="NML31175.1"/>
    </source>
</evidence>
<proteinExistence type="predicted"/>
<keyword evidence="2" id="KW-1185">Reference proteome</keyword>
<dbReference type="Pfam" id="PF10012">
    <property type="entry name" value="DUF2255"/>
    <property type="match status" value="1"/>
</dbReference>
<name>A0A7X9X4B1_9BURK</name>
<accession>A0A7X9X4B1</accession>
<gene>
    <name evidence="1" type="ORF">HHL14_10045</name>
</gene>
<reference evidence="1 2" key="1">
    <citation type="submission" date="2020-04" db="EMBL/GenBank/DDBJ databases">
        <title>Paraburkholderia sp. G-4-1-8 isolated from soil.</title>
        <authorList>
            <person name="Dahal R.H."/>
        </authorList>
    </citation>
    <scope>NUCLEOTIDE SEQUENCE [LARGE SCALE GENOMIC DNA]</scope>
    <source>
        <strain evidence="1 2">G-4-1-8</strain>
    </source>
</reference>
<dbReference type="EMBL" id="JABBFZ010000004">
    <property type="protein sequence ID" value="NML31175.1"/>
    <property type="molecule type" value="Genomic_DNA"/>
</dbReference>
<protein>
    <submittedName>
        <fullName evidence="1">DUF2255 family protein</fullName>
    </submittedName>
</protein>
<dbReference type="InterPro" id="IPR016888">
    <property type="entry name" value="UCP028498"/>
</dbReference>
<organism evidence="1 2">
    <name type="scientific">Paraburkholderia antibiotica</name>
    <dbReference type="NCBI Taxonomy" id="2728839"/>
    <lineage>
        <taxon>Bacteria</taxon>
        <taxon>Pseudomonadati</taxon>
        <taxon>Pseudomonadota</taxon>
        <taxon>Betaproteobacteria</taxon>
        <taxon>Burkholderiales</taxon>
        <taxon>Burkholderiaceae</taxon>
        <taxon>Paraburkholderia</taxon>
    </lineage>
</organism>
<comment type="caution">
    <text evidence="1">The sequence shown here is derived from an EMBL/GenBank/DDBJ whole genome shotgun (WGS) entry which is preliminary data.</text>
</comment>
<dbReference type="Proteomes" id="UP000583127">
    <property type="component" value="Unassembled WGS sequence"/>
</dbReference>
<evidence type="ECO:0000313" key="2">
    <source>
        <dbReference type="Proteomes" id="UP000583127"/>
    </source>
</evidence>